<sequence length="362" mass="42083">MTAGIGTKLYCATSIRRFQHGDVRGAKKDITSTSRRPETYLPLAFATLFLCVSKLPLIQTFNKKQQSLTHSLRQLDGGTDKKFFVHFSLFLSHKIASLIILTYLDIRYGEIDYNTLLLFPNFYFYLILLKTAPTYLFLSSFTIIILFWSQVYYASILVSTPHLQSFYVLVNVVVHVANFVFACLAYFTRAFYDYIYYNYILESVIDYLISVAFLYYGLKVTNKLREKSKGNIKKSSIIKRVTMKGDKNEGKIRRKFLEDDASLYILSLAIIMFIILSLKGIYSFWCFVKDANFSSSYFDLPTCDAIVYFLSECIPSVLIIYTFQSHKEKNTLHFEHTTPLCSEAFDPYNMKFKKRKTKKMDV</sequence>
<keyword evidence="5 6" id="KW-0472">Membrane</keyword>
<evidence type="ECO:0000313" key="11">
    <source>
        <dbReference type="Proteomes" id="UP000078560"/>
    </source>
</evidence>
<dbReference type="AlphaFoldDB" id="A0A1A8VND3"/>
<dbReference type="Proteomes" id="UP000078546">
    <property type="component" value="Unassembled WGS sequence"/>
</dbReference>
<dbReference type="PANTHER" id="PTHR31142:SF3">
    <property type="entry name" value="THH1_TOM1_TOM3 DOMAIN-CONTAINING PROTEIN"/>
    <property type="match status" value="1"/>
</dbReference>
<reference evidence="8" key="2">
    <citation type="submission" date="2016-05" db="EMBL/GenBank/DDBJ databases">
        <authorList>
            <person name="Lavstsen T."/>
            <person name="Jespersen J.S."/>
        </authorList>
    </citation>
    <scope>NUCLEOTIDE SEQUENCE [LARGE SCALE GENOMIC DNA]</scope>
</reference>
<comment type="subcellular location">
    <subcellularLocation>
        <location evidence="1">Endomembrane system</location>
        <topology evidence="1">Multi-pass membrane protein</topology>
    </subcellularLocation>
</comment>
<dbReference type="EMBL" id="FLQU01000191">
    <property type="protein sequence ID" value="SBS81875.1"/>
    <property type="molecule type" value="Genomic_DNA"/>
</dbReference>
<feature type="transmembrane region" description="Helical" evidence="6">
    <location>
        <begin position="194"/>
        <end position="218"/>
    </location>
</feature>
<dbReference type="InterPro" id="IPR040226">
    <property type="entry name" value="THH1/TOM1/TOM3"/>
</dbReference>
<dbReference type="Pfam" id="PF06454">
    <property type="entry name" value="THH1_TOM1-3_dom"/>
    <property type="match status" value="1"/>
</dbReference>
<evidence type="ECO:0000256" key="3">
    <source>
        <dbReference type="ARBA" id="ARBA00022692"/>
    </source>
</evidence>
<feature type="transmembrane region" description="Helical" evidence="6">
    <location>
        <begin position="261"/>
        <end position="285"/>
    </location>
</feature>
<feature type="domain" description="THH1/TOM1/TOM3" evidence="7">
    <location>
        <begin position="44"/>
        <end position="326"/>
    </location>
</feature>
<evidence type="ECO:0000313" key="9">
    <source>
        <dbReference type="EMBL" id="SBS84857.1"/>
    </source>
</evidence>
<evidence type="ECO:0000256" key="1">
    <source>
        <dbReference type="ARBA" id="ARBA00004127"/>
    </source>
</evidence>
<evidence type="ECO:0000313" key="8">
    <source>
        <dbReference type="EMBL" id="SBS81875.1"/>
    </source>
</evidence>
<keyword evidence="4 6" id="KW-1133">Transmembrane helix</keyword>
<feature type="transmembrane region" description="Helical" evidence="6">
    <location>
        <begin position="83"/>
        <end position="104"/>
    </location>
</feature>
<evidence type="ECO:0000259" key="7">
    <source>
        <dbReference type="Pfam" id="PF06454"/>
    </source>
</evidence>
<evidence type="ECO:0000256" key="2">
    <source>
        <dbReference type="ARBA" id="ARBA00006779"/>
    </source>
</evidence>
<protein>
    <recommendedName>
        <fullName evidence="7">THH1/TOM1/TOM3 domain-containing protein</fullName>
    </recommendedName>
</protein>
<dbReference type="EMBL" id="FLQV01000217">
    <property type="protein sequence ID" value="SBS84857.1"/>
    <property type="molecule type" value="Genomic_DNA"/>
</dbReference>
<proteinExistence type="inferred from homology"/>
<name>A0A1A8VND3_PLAOA</name>
<feature type="transmembrane region" description="Helical" evidence="6">
    <location>
        <begin position="135"/>
        <end position="154"/>
    </location>
</feature>
<feature type="transmembrane region" description="Helical" evidence="6">
    <location>
        <begin position="305"/>
        <end position="323"/>
    </location>
</feature>
<organism evidence="8 11">
    <name type="scientific">Plasmodium ovale curtisi</name>
    <dbReference type="NCBI Taxonomy" id="864141"/>
    <lineage>
        <taxon>Eukaryota</taxon>
        <taxon>Sar</taxon>
        <taxon>Alveolata</taxon>
        <taxon>Apicomplexa</taxon>
        <taxon>Aconoidasida</taxon>
        <taxon>Haemosporida</taxon>
        <taxon>Plasmodiidae</taxon>
        <taxon>Plasmodium</taxon>
        <taxon>Plasmodium (Plasmodium)</taxon>
    </lineage>
</organism>
<dbReference type="InterPro" id="IPR009457">
    <property type="entry name" value="THH1/TOM1/TOM3_dom"/>
</dbReference>
<accession>A0A1A8VND3</accession>
<evidence type="ECO:0000313" key="10">
    <source>
        <dbReference type="Proteomes" id="UP000078546"/>
    </source>
</evidence>
<evidence type="ECO:0000256" key="6">
    <source>
        <dbReference type="SAM" id="Phobius"/>
    </source>
</evidence>
<comment type="similarity">
    <text evidence="2">Belongs to the plant tobamovirus multiplication TOM1 protein family.</text>
</comment>
<evidence type="ECO:0000256" key="4">
    <source>
        <dbReference type="ARBA" id="ARBA00022989"/>
    </source>
</evidence>
<dbReference type="Proteomes" id="UP000078560">
    <property type="component" value="Unassembled WGS sequence"/>
</dbReference>
<dbReference type="GO" id="GO:0012505">
    <property type="term" value="C:endomembrane system"/>
    <property type="evidence" value="ECO:0007669"/>
    <property type="project" value="UniProtKB-SubCell"/>
</dbReference>
<dbReference type="PANTHER" id="PTHR31142">
    <property type="entry name" value="TOBAMOVIRUS MULTIPLICATION PROTEIN 1-LIKE ISOFORM X1"/>
    <property type="match status" value="1"/>
</dbReference>
<feature type="transmembrane region" description="Helical" evidence="6">
    <location>
        <begin position="166"/>
        <end position="188"/>
    </location>
</feature>
<reference evidence="10 11" key="1">
    <citation type="submission" date="2016-05" db="EMBL/GenBank/DDBJ databases">
        <authorList>
            <person name="Naeem Raeece"/>
        </authorList>
    </citation>
    <scope>NUCLEOTIDE SEQUENCE [LARGE SCALE GENOMIC DNA]</scope>
</reference>
<keyword evidence="3 6" id="KW-0812">Transmembrane</keyword>
<evidence type="ECO:0000256" key="5">
    <source>
        <dbReference type="ARBA" id="ARBA00023136"/>
    </source>
</evidence>
<gene>
    <name evidence="9" type="ORF">POVCU1_011580</name>
    <name evidence="8" type="ORF">POVCU2_0012550</name>
</gene>